<reference evidence="1 2" key="1">
    <citation type="submission" date="2021-06" db="EMBL/GenBank/DDBJ databases">
        <authorList>
            <person name="Kallberg Y."/>
            <person name="Tangrot J."/>
            <person name="Rosling A."/>
        </authorList>
    </citation>
    <scope>NUCLEOTIDE SEQUENCE [LARGE SCALE GENOMIC DNA]</scope>
    <source>
        <strain evidence="1 2">120-4 pot B 10/14</strain>
    </source>
</reference>
<gene>
    <name evidence="1" type="ORF">GMARGA_LOCUS19085</name>
</gene>
<accession>A0ABN7VKC7</accession>
<evidence type="ECO:0000313" key="1">
    <source>
        <dbReference type="EMBL" id="CAG8776095.1"/>
    </source>
</evidence>
<evidence type="ECO:0000313" key="2">
    <source>
        <dbReference type="Proteomes" id="UP000789901"/>
    </source>
</evidence>
<name>A0ABN7VKC7_GIGMA</name>
<dbReference type="EMBL" id="CAJVQB010015702">
    <property type="protein sequence ID" value="CAG8776095.1"/>
    <property type="molecule type" value="Genomic_DNA"/>
</dbReference>
<proteinExistence type="predicted"/>
<dbReference type="Proteomes" id="UP000789901">
    <property type="component" value="Unassembled WGS sequence"/>
</dbReference>
<keyword evidence="2" id="KW-1185">Reference proteome</keyword>
<protein>
    <submittedName>
        <fullName evidence="1">9102_t:CDS:1</fullName>
    </submittedName>
</protein>
<organism evidence="1 2">
    <name type="scientific">Gigaspora margarita</name>
    <dbReference type="NCBI Taxonomy" id="4874"/>
    <lineage>
        <taxon>Eukaryota</taxon>
        <taxon>Fungi</taxon>
        <taxon>Fungi incertae sedis</taxon>
        <taxon>Mucoromycota</taxon>
        <taxon>Glomeromycotina</taxon>
        <taxon>Glomeromycetes</taxon>
        <taxon>Diversisporales</taxon>
        <taxon>Gigasporaceae</taxon>
        <taxon>Gigaspora</taxon>
    </lineage>
</organism>
<sequence>MSNDSITIDNDNTNFDKYVILTTLTPQNFLFQMNKSYKLNKSYKPLLNSSANQIGKEKCNSNISGVVLFGFDLGCLEKKWDQLKNSNNSLLMNQQKPLKELSPLQIN</sequence>
<comment type="caution">
    <text evidence="1">The sequence shown here is derived from an EMBL/GenBank/DDBJ whole genome shotgun (WGS) entry which is preliminary data.</text>
</comment>